<organism evidence="1">
    <name type="scientific">Triticum urartu</name>
    <name type="common">Red wild einkorn</name>
    <name type="synonym">Crithodium urartu</name>
    <dbReference type="NCBI Taxonomy" id="4572"/>
    <lineage>
        <taxon>Eukaryota</taxon>
        <taxon>Viridiplantae</taxon>
        <taxon>Streptophyta</taxon>
        <taxon>Embryophyta</taxon>
        <taxon>Tracheophyta</taxon>
        <taxon>Spermatophyta</taxon>
        <taxon>Magnoliopsida</taxon>
        <taxon>Liliopsida</taxon>
        <taxon>Poales</taxon>
        <taxon>Poaceae</taxon>
        <taxon>BOP clade</taxon>
        <taxon>Pooideae</taxon>
        <taxon>Triticodae</taxon>
        <taxon>Triticeae</taxon>
        <taxon>Triticinae</taxon>
        <taxon>Triticum</taxon>
    </lineage>
</organism>
<dbReference type="EMBL" id="KD227562">
    <property type="protein sequence ID" value="EMS50790.1"/>
    <property type="molecule type" value="Genomic_DNA"/>
</dbReference>
<name>M7ZEE8_TRIUA</name>
<accession>M7ZEE8</accession>
<proteinExistence type="predicted"/>
<protein>
    <submittedName>
        <fullName evidence="1">Uncharacterized protein</fullName>
    </submittedName>
</protein>
<evidence type="ECO:0000313" key="1">
    <source>
        <dbReference type="EMBL" id="EMS50790.1"/>
    </source>
</evidence>
<dbReference type="AlphaFoldDB" id="M7ZEE8"/>
<reference evidence="1" key="1">
    <citation type="journal article" date="2013" name="Nature">
        <title>Draft genome of the wheat A-genome progenitor Triticum urartu.</title>
        <authorList>
            <person name="Ling H.Q."/>
            <person name="Zhao S."/>
            <person name="Liu D."/>
            <person name="Wang J."/>
            <person name="Sun H."/>
            <person name="Zhang C."/>
            <person name="Fan H."/>
            <person name="Li D."/>
            <person name="Dong L."/>
            <person name="Tao Y."/>
            <person name="Gao C."/>
            <person name="Wu H."/>
            <person name="Li Y."/>
            <person name="Cui Y."/>
            <person name="Guo X."/>
            <person name="Zheng S."/>
            <person name="Wang B."/>
            <person name="Yu K."/>
            <person name="Liang Q."/>
            <person name="Yang W."/>
            <person name="Lou X."/>
            <person name="Chen J."/>
            <person name="Feng M."/>
            <person name="Jian J."/>
            <person name="Zhang X."/>
            <person name="Luo G."/>
            <person name="Jiang Y."/>
            <person name="Liu J."/>
            <person name="Wang Z."/>
            <person name="Sha Y."/>
            <person name="Zhang B."/>
            <person name="Wu H."/>
            <person name="Tang D."/>
            <person name="Shen Q."/>
            <person name="Xue P."/>
            <person name="Zou S."/>
            <person name="Wang X."/>
            <person name="Liu X."/>
            <person name="Wang F."/>
            <person name="Yang Y."/>
            <person name="An X."/>
            <person name="Dong Z."/>
            <person name="Zhang K."/>
            <person name="Zhang X."/>
            <person name="Luo M.C."/>
            <person name="Dvorak J."/>
            <person name="Tong Y."/>
            <person name="Wang J."/>
            <person name="Yang H."/>
            <person name="Li Z."/>
            <person name="Wang D."/>
            <person name="Zhang A."/>
            <person name="Wang J."/>
        </authorList>
    </citation>
    <scope>NUCLEOTIDE SEQUENCE</scope>
</reference>
<sequence>MATLGVEVAGAGVELRFDGHRFRMVVKLKELDPVWNQPLYSEYSDLRTRICSKLCPLTLEASVYRVNESAQGSSSDSVELDLASMSSFIQRLNLLCDFVLEAYLNESAQDRPSDME</sequence>
<gene>
    <name evidence="1" type="ORF">TRIUR3_29277</name>
</gene>